<dbReference type="EMBL" id="LGGO01000021">
    <property type="protein sequence ID" value="KUK77575.1"/>
    <property type="molecule type" value="Genomic_DNA"/>
</dbReference>
<keyword evidence="1" id="KW-1133">Transmembrane helix</keyword>
<evidence type="ECO:0000256" key="1">
    <source>
        <dbReference type="SAM" id="Phobius"/>
    </source>
</evidence>
<feature type="transmembrane region" description="Helical" evidence="1">
    <location>
        <begin position="37"/>
        <end position="57"/>
    </location>
</feature>
<reference evidence="3" key="1">
    <citation type="journal article" date="2015" name="MBio">
        <title>Genome-Resolved Metagenomic Analysis Reveals Roles for Candidate Phyla and Other Microbial Community Members in Biogeochemical Transformations in Oil Reservoirs.</title>
        <authorList>
            <person name="Hu P."/>
            <person name="Tom L."/>
            <person name="Singh A."/>
            <person name="Thomas B.C."/>
            <person name="Baker B.J."/>
            <person name="Piceno Y.M."/>
            <person name="Andersen G.L."/>
            <person name="Banfield J.F."/>
        </authorList>
    </citation>
    <scope>NUCLEOTIDE SEQUENCE [LARGE SCALE GENOMIC DNA]</scope>
</reference>
<name>A0A117M0H6_9BACT</name>
<dbReference type="Proteomes" id="UP000053904">
    <property type="component" value="Unassembled WGS sequence"/>
</dbReference>
<organism evidence="2 3">
    <name type="scientific">candidate division WS6 bacterium 34_10</name>
    <dbReference type="NCBI Taxonomy" id="1641389"/>
    <lineage>
        <taxon>Bacteria</taxon>
        <taxon>Candidatus Dojkabacteria</taxon>
    </lineage>
</organism>
<dbReference type="AlphaFoldDB" id="A0A117M0H6"/>
<gene>
    <name evidence="2" type="ORF">XD93_0233</name>
</gene>
<keyword evidence="1" id="KW-0812">Transmembrane</keyword>
<protein>
    <submittedName>
        <fullName evidence="2">Seg</fullName>
    </submittedName>
</protein>
<comment type="caution">
    <text evidence="2">The sequence shown here is derived from an EMBL/GenBank/DDBJ whole genome shotgun (WGS) entry which is preliminary data.</text>
</comment>
<evidence type="ECO:0000313" key="2">
    <source>
        <dbReference type="EMBL" id="KUK77575.1"/>
    </source>
</evidence>
<feature type="transmembrane region" description="Helical" evidence="1">
    <location>
        <begin position="12"/>
        <end position="31"/>
    </location>
</feature>
<proteinExistence type="predicted"/>
<evidence type="ECO:0000313" key="3">
    <source>
        <dbReference type="Proteomes" id="UP000053904"/>
    </source>
</evidence>
<accession>A0A117M0H6</accession>
<keyword evidence="1" id="KW-0472">Membrane</keyword>
<feature type="transmembrane region" description="Helical" evidence="1">
    <location>
        <begin position="82"/>
        <end position="101"/>
    </location>
</feature>
<sequence>METKSTNAFQKLSISIINTFFIALLSLPFYFIFGFNITYKIILVLLFLLYNLSFIFLTKNRCLGMILLGVYWREEYPIKQQIIYAFLYSLSFSTIVIWIFFPFDLLLFNLLLIQLPCVLKTGTTLHGYLSGRMSGYKK</sequence>